<dbReference type="AlphaFoldDB" id="A0A5D2D509"/>
<evidence type="ECO:0000313" key="2">
    <source>
        <dbReference type="Proteomes" id="UP000323506"/>
    </source>
</evidence>
<sequence length="61" mass="6269">MMTERRPGSLHQAYGEVDVEARVDLAGTEGHVRAEARAGGGGSKAWCVPGQSLVAALGVCC</sequence>
<dbReference type="EMBL" id="CM017703">
    <property type="protein sequence ID" value="TYG75712.1"/>
    <property type="molecule type" value="Genomic_DNA"/>
</dbReference>
<accession>A0A5D2D509</accession>
<proteinExistence type="predicted"/>
<keyword evidence="2" id="KW-1185">Reference proteome</keyword>
<dbReference type="Proteomes" id="UP000323506">
    <property type="component" value="Chromosome D03"/>
</dbReference>
<evidence type="ECO:0000313" key="1">
    <source>
        <dbReference type="EMBL" id="TYG75712.1"/>
    </source>
</evidence>
<protein>
    <submittedName>
        <fullName evidence="1">Uncharacterized protein</fullName>
    </submittedName>
</protein>
<organism evidence="1 2">
    <name type="scientific">Gossypium darwinii</name>
    <name type="common">Darwin's cotton</name>
    <name type="synonym">Gossypium barbadense var. darwinii</name>
    <dbReference type="NCBI Taxonomy" id="34276"/>
    <lineage>
        <taxon>Eukaryota</taxon>
        <taxon>Viridiplantae</taxon>
        <taxon>Streptophyta</taxon>
        <taxon>Embryophyta</taxon>
        <taxon>Tracheophyta</taxon>
        <taxon>Spermatophyta</taxon>
        <taxon>Magnoliopsida</taxon>
        <taxon>eudicotyledons</taxon>
        <taxon>Gunneridae</taxon>
        <taxon>Pentapetalae</taxon>
        <taxon>rosids</taxon>
        <taxon>malvids</taxon>
        <taxon>Malvales</taxon>
        <taxon>Malvaceae</taxon>
        <taxon>Malvoideae</taxon>
        <taxon>Gossypium</taxon>
    </lineage>
</organism>
<reference evidence="1 2" key="1">
    <citation type="submission" date="2019-06" db="EMBL/GenBank/DDBJ databases">
        <title>WGS assembly of Gossypium darwinii.</title>
        <authorList>
            <person name="Chen Z.J."/>
            <person name="Sreedasyam A."/>
            <person name="Ando A."/>
            <person name="Song Q."/>
            <person name="De L."/>
            <person name="Hulse-Kemp A."/>
            <person name="Ding M."/>
            <person name="Ye W."/>
            <person name="Kirkbride R."/>
            <person name="Jenkins J."/>
            <person name="Plott C."/>
            <person name="Lovell J."/>
            <person name="Lin Y.-M."/>
            <person name="Vaughn R."/>
            <person name="Liu B."/>
            <person name="Li W."/>
            <person name="Simpson S."/>
            <person name="Scheffler B."/>
            <person name="Saski C."/>
            <person name="Grover C."/>
            <person name="Hu G."/>
            <person name="Conover J."/>
            <person name="Carlson J."/>
            <person name="Shu S."/>
            <person name="Boston L."/>
            <person name="Williams M."/>
            <person name="Peterson D."/>
            <person name="Mcgee K."/>
            <person name="Jones D."/>
            <person name="Wendel J."/>
            <person name="Stelly D."/>
            <person name="Grimwood J."/>
            <person name="Schmutz J."/>
        </authorList>
    </citation>
    <scope>NUCLEOTIDE SEQUENCE [LARGE SCALE GENOMIC DNA]</scope>
    <source>
        <strain evidence="1">1808015.09</strain>
    </source>
</reference>
<gene>
    <name evidence="1" type="ORF">ES288_D03G054300v1</name>
</gene>
<name>A0A5D2D509_GOSDA</name>